<keyword evidence="4" id="KW-0418">Kinase</keyword>
<evidence type="ECO:0000256" key="9">
    <source>
        <dbReference type="SAM" id="SignalP"/>
    </source>
</evidence>
<accession>A0A4U6UDK5</accession>
<dbReference type="InterPro" id="IPR008271">
    <property type="entry name" value="Ser/Thr_kinase_AS"/>
</dbReference>
<proteinExistence type="predicted"/>
<dbReference type="PROSITE" id="PS50011">
    <property type="entry name" value="PROTEIN_KINASE_DOM"/>
    <property type="match status" value="1"/>
</dbReference>
<keyword evidence="5 6" id="KW-0067">ATP-binding</keyword>
<dbReference type="Pfam" id="PF07714">
    <property type="entry name" value="PK_Tyr_Ser-Thr"/>
    <property type="match status" value="1"/>
</dbReference>
<keyword evidence="3 6" id="KW-0547">Nucleotide-binding</keyword>
<feature type="transmembrane region" description="Helical" evidence="8">
    <location>
        <begin position="600"/>
        <end position="624"/>
    </location>
</feature>
<evidence type="ECO:0000256" key="1">
    <source>
        <dbReference type="ARBA" id="ARBA00022527"/>
    </source>
</evidence>
<evidence type="ECO:0000256" key="4">
    <source>
        <dbReference type="ARBA" id="ARBA00022777"/>
    </source>
</evidence>
<keyword evidence="9" id="KW-0732">Signal</keyword>
<feature type="region of interest" description="Disordered" evidence="7">
    <location>
        <begin position="1055"/>
        <end position="1076"/>
    </location>
</feature>
<evidence type="ECO:0000256" key="2">
    <source>
        <dbReference type="ARBA" id="ARBA00022679"/>
    </source>
</evidence>
<dbReference type="Gene3D" id="3.30.200.20">
    <property type="entry name" value="Phosphorylase Kinase, domain 1"/>
    <property type="match status" value="1"/>
</dbReference>
<feature type="signal peptide" evidence="9">
    <location>
        <begin position="1"/>
        <end position="19"/>
    </location>
</feature>
<dbReference type="CDD" id="cd14066">
    <property type="entry name" value="STKc_IRAK"/>
    <property type="match status" value="1"/>
</dbReference>
<dbReference type="FunFam" id="3.30.200.20:FF:000146">
    <property type="entry name" value="receptor-like serine/threonine-protein kinase ALE2"/>
    <property type="match status" value="1"/>
</dbReference>
<dbReference type="Gramene" id="TKW13968">
    <property type="protein sequence ID" value="TKW13968"/>
    <property type="gene ID" value="SEVIR_5G135900v2"/>
</dbReference>
<feature type="region of interest" description="Disordered" evidence="7">
    <location>
        <begin position="1024"/>
        <end position="1043"/>
    </location>
</feature>
<evidence type="ECO:0000256" key="6">
    <source>
        <dbReference type="PROSITE-ProRule" id="PRU10141"/>
    </source>
</evidence>
<evidence type="ECO:0000256" key="7">
    <source>
        <dbReference type="SAM" id="MobiDB-lite"/>
    </source>
</evidence>
<evidence type="ECO:0000313" key="12">
    <source>
        <dbReference type="Proteomes" id="UP000298652"/>
    </source>
</evidence>
<feature type="binding site" evidence="6">
    <location>
        <position position="725"/>
    </location>
    <ligand>
        <name>ATP</name>
        <dbReference type="ChEBI" id="CHEBI:30616"/>
    </ligand>
</feature>
<dbReference type="Gene3D" id="1.10.510.10">
    <property type="entry name" value="Transferase(Phosphotransferase) domain 1"/>
    <property type="match status" value="1"/>
</dbReference>
<feature type="compositionally biased region" description="Polar residues" evidence="7">
    <location>
        <begin position="275"/>
        <end position="299"/>
    </location>
</feature>
<organism evidence="11 12">
    <name type="scientific">Setaria viridis</name>
    <name type="common">Green bristlegrass</name>
    <name type="synonym">Setaria italica subsp. viridis</name>
    <dbReference type="NCBI Taxonomy" id="4556"/>
    <lineage>
        <taxon>Eukaryota</taxon>
        <taxon>Viridiplantae</taxon>
        <taxon>Streptophyta</taxon>
        <taxon>Embryophyta</taxon>
        <taxon>Tracheophyta</taxon>
        <taxon>Spermatophyta</taxon>
        <taxon>Magnoliopsida</taxon>
        <taxon>Liliopsida</taxon>
        <taxon>Poales</taxon>
        <taxon>Poaceae</taxon>
        <taxon>PACMAD clade</taxon>
        <taxon>Panicoideae</taxon>
        <taxon>Panicodae</taxon>
        <taxon>Paniceae</taxon>
        <taxon>Cenchrinae</taxon>
        <taxon>Setaria</taxon>
    </lineage>
</organism>
<dbReference type="PANTHER" id="PTHR47989">
    <property type="entry name" value="OS01G0750732 PROTEIN"/>
    <property type="match status" value="1"/>
</dbReference>
<dbReference type="PROSITE" id="PS00107">
    <property type="entry name" value="PROTEIN_KINASE_ATP"/>
    <property type="match status" value="1"/>
</dbReference>
<dbReference type="GO" id="GO:0004674">
    <property type="term" value="F:protein serine/threonine kinase activity"/>
    <property type="evidence" value="ECO:0007669"/>
    <property type="project" value="UniProtKB-KW"/>
</dbReference>
<reference evidence="11" key="1">
    <citation type="submission" date="2019-03" db="EMBL/GenBank/DDBJ databases">
        <title>WGS assembly of Setaria viridis.</title>
        <authorList>
            <person name="Huang P."/>
            <person name="Jenkins J."/>
            <person name="Grimwood J."/>
            <person name="Barry K."/>
            <person name="Healey A."/>
            <person name="Mamidi S."/>
            <person name="Sreedasyam A."/>
            <person name="Shu S."/>
            <person name="Feldman M."/>
            <person name="Wu J."/>
            <person name="Yu Y."/>
            <person name="Chen C."/>
            <person name="Johnson J."/>
            <person name="Rokhsar D."/>
            <person name="Baxter I."/>
            <person name="Schmutz J."/>
            <person name="Brutnell T."/>
            <person name="Kellogg E."/>
        </authorList>
    </citation>
    <scope>NUCLEOTIDE SEQUENCE [LARGE SCALE GENOMIC DNA]</scope>
</reference>
<feature type="compositionally biased region" description="Pro residues" evidence="7">
    <location>
        <begin position="148"/>
        <end position="157"/>
    </location>
</feature>
<dbReference type="PROSITE" id="PS00108">
    <property type="entry name" value="PROTEIN_KINASE_ST"/>
    <property type="match status" value="1"/>
</dbReference>
<dbReference type="AlphaFoldDB" id="A0A4U6UDK5"/>
<dbReference type="EMBL" id="CM016556">
    <property type="protein sequence ID" value="TKW13968.1"/>
    <property type="molecule type" value="Genomic_DNA"/>
</dbReference>
<keyword evidence="1" id="KW-0723">Serine/threonine-protein kinase</keyword>
<dbReference type="GO" id="GO:0005524">
    <property type="term" value="F:ATP binding"/>
    <property type="evidence" value="ECO:0007669"/>
    <property type="project" value="UniProtKB-UniRule"/>
</dbReference>
<feature type="compositionally biased region" description="Low complexity" evidence="7">
    <location>
        <begin position="50"/>
        <end position="75"/>
    </location>
</feature>
<evidence type="ECO:0000256" key="3">
    <source>
        <dbReference type="ARBA" id="ARBA00022741"/>
    </source>
</evidence>
<gene>
    <name evidence="11" type="ORF">SEVIR_5G135900v2</name>
</gene>
<feature type="chain" id="PRO_5020855978" description="Protein kinase domain-containing protein" evidence="9">
    <location>
        <begin position="20"/>
        <end position="1076"/>
    </location>
</feature>
<keyword evidence="8" id="KW-0472">Membrane</keyword>
<evidence type="ECO:0000313" key="11">
    <source>
        <dbReference type="EMBL" id="TKW13968.1"/>
    </source>
</evidence>
<dbReference type="PANTHER" id="PTHR47989:SF70">
    <property type="entry name" value="OS01G0195200 PROTEIN"/>
    <property type="match status" value="1"/>
</dbReference>
<feature type="compositionally biased region" description="Polar residues" evidence="7">
    <location>
        <begin position="323"/>
        <end position="332"/>
    </location>
</feature>
<name>A0A4U6UDK5_SETVI</name>
<dbReference type="InterPro" id="IPR057597">
    <property type="entry name" value="ALE2_N"/>
</dbReference>
<evidence type="ECO:0000259" key="10">
    <source>
        <dbReference type="PROSITE" id="PS50011"/>
    </source>
</evidence>
<evidence type="ECO:0000256" key="5">
    <source>
        <dbReference type="ARBA" id="ARBA00022840"/>
    </source>
</evidence>
<feature type="compositionally biased region" description="Pro residues" evidence="7">
    <location>
        <begin position="403"/>
        <end position="414"/>
    </location>
</feature>
<keyword evidence="8" id="KW-0812">Transmembrane</keyword>
<protein>
    <recommendedName>
        <fullName evidence="10">Protein kinase domain-containing protein</fullName>
    </recommendedName>
</protein>
<keyword evidence="2" id="KW-0808">Transferase</keyword>
<feature type="compositionally biased region" description="Pro residues" evidence="7">
    <location>
        <begin position="168"/>
        <end position="197"/>
    </location>
</feature>
<feature type="domain" description="Protein kinase" evidence="10">
    <location>
        <begin position="697"/>
        <end position="973"/>
    </location>
</feature>
<feature type="compositionally biased region" description="Low complexity" evidence="7">
    <location>
        <begin position="108"/>
        <end position="123"/>
    </location>
</feature>
<dbReference type="Proteomes" id="UP000298652">
    <property type="component" value="Chromosome 5"/>
</dbReference>
<sequence>MRTLALVALLLASALGSRGTTLAPSPAVTDSPPDQGQASSPPEPAFALGPVTIPTAPSTPSASPSPEKAAVSPAAPTEPQNAPSPITPPEVYNAPPPIEVAPTDPTDEVPAPVAPPQAAAENPTPILPGAPALLPSVQAPAPSVALKPIPPVVPPPSVNNQPNRPVGSVPPHPPPALPPPANDVPPYPPSGSFPAIPPSASVPHVNPPIASPVVQAPRQQAEAPRSEHKNGNTAPPANISPPANLKKHHVPHASPPKESTGQTVPDHKPPVTGSAPATSPSPQNTNMPSIPKNASSVSHAQPSPPSLAPKSAPTGRSHARGWKSNTPKNGGNPSIAPSFPPSRAQGPEVSRAPRQTGTKRQNHHAPPPIPQGHPSFPVHPPSPSPASSRGPTKGKKRHHLSPTLPPIPPLPEPKAPSAHPIWTLPPPPPNSDCNSLSCPEPLTDPPAGAPCACVLPIRVGIRLSVDLYSFFPLVSDFAEEVSSGVNMAERQVRVMGANVAGDQPDKTMVLVDLVPMQVKFDNATAFSAFESLWSKKISLKPSVFGDYEILYVVYPGLPPSPPSAPEGVGDGAFGNNRNARAMKPLGVDVRRPKRKVNGSLIAIAVLSTVIALIICCLAAWLLILRFRGPSDTAQGFPHNVLPKFSRSSGTGHTHLAGVGRYSSPSGPSGSLGSSIATYAGQAKTFKFAEIDKATNGFDDSKVLGEGGFGCVYQGTLEDGTTVAVKVLKRYDGQGEREFLAEVEMLGRLHHRNLVKLLGICVEENARCLIYELIPNGSVESHLHGVDRETAPLDWNSRMKIALGAARALAYLHEDSSPCVIHRDFKSSNILLEHDFTPKVSDFGLARTARGEGNQHISTRVMGTFGYVAPEYAMTGHLLVKSDVYSYGVVLLELLTGRKPVDMSQPAGQENLVAWARPLLTNVLSLRQAVDPLLGPNVPLDNVAKAAAIASMCVQPEVAHRPSMGEVVQALKLVCSEGDDCLASGRFSQELPIHTTAVYDVTGMEAERVLISEIFGSTPVFTPADDSGSFRKQSSSGPLMTGKNRKFWQRLRSLSRGSMSEHGVSPDYETRSQYSGR</sequence>
<keyword evidence="12" id="KW-1185">Reference proteome</keyword>
<feature type="region of interest" description="Disordered" evidence="7">
    <location>
        <begin position="16"/>
        <end position="434"/>
    </location>
</feature>
<dbReference type="Pfam" id="PF23180">
    <property type="entry name" value="ALE2_N"/>
    <property type="match status" value="1"/>
</dbReference>
<dbReference type="InterPro" id="IPR011009">
    <property type="entry name" value="Kinase-like_dom_sf"/>
</dbReference>
<feature type="compositionally biased region" description="Pro residues" evidence="7">
    <location>
        <begin position="365"/>
        <end position="384"/>
    </location>
</feature>
<dbReference type="InterPro" id="IPR001245">
    <property type="entry name" value="Ser-Thr/Tyr_kinase_cat_dom"/>
</dbReference>
<dbReference type="SUPFAM" id="SSF56112">
    <property type="entry name" value="Protein kinase-like (PK-like)"/>
    <property type="match status" value="1"/>
</dbReference>
<feature type="compositionally biased region" description="Low complexity" evidence="7">
    <location>
        <begin position="158"/>
        <end position="167"/>
    </location>
</feature>
<dbReference type="FunFam" id="1.10.510.10:FF:000051">
    <property type="entry name" value="Receptor-like serine/threonine-protein kinase ALE2"/>
    <property type="match status" value="1"/>
</dbReference>
<evidence type="ECO:0000256" key="8">
    <source>
        <dbReference type="SAM" id="Phobius"/>
    </source>
</evidence>
<dbReference type="InterPro" id="IPR000719">
    <property type="entry name" value="Prot_kinase_dom"/>
</dbReference>
<dbReference type="InterPro" id="IPR017441">
    <property type="entry name" value="Protein_kinase_ATP_BS"/>
</dbReference>
<keyword evidence="8" id="KW-1133">Transmembrane helix</keyword>